<feature type="transmembrane region" description="Helical" evidence="1">
    <location>
        <begin position="160"/>
        <end position="187"/>
    </location>
</feature>
<proteinExistence type="predicted"/>
<dbReference type="STRING" id="1333845.SAMN04487895_110212"/>
<reference evidence="3 4" key="1">
    <citation type="submission" date="2016-10" db="EMBL/GenBank/DDBJ databases">
        <authorList>
            <person name="de Groot N.N."/>
        </authorList>
    </citation>
    <scope>NUCLEOTIDE SEQUENCE [LARGE SCALE GENOMIC DNA]</scope>
    <source>
        <strain evidence="3 4">CGMCC 1.10238</strain>
    </source>
</reference>
<sequence>MEDTPGQAHDEKLSGRLAGVQRRFLFKLGLADVLRFTMFGTMIVVVNDVTRLPLQIPGHTSIFWMAIMLLGAGLIPKFGGGMIMGSVSGVLAVVLGLGKEGVFIFFKYFVPGLVVDLLAPVFFYQLANPFVGIICGALSSLSKLLISLLLGLLLKLPMGFLAMGLGYTSLTHAAFGAAGGVLAVFLINRLKPRLVRWE</sequence>
<dbReference type="InterPro" id="IPR017195">
    <property type="entry name" value="ABC_thiamin-permease_prd"/>
</dbReference>
<evidence type="ECO:0000313" key="4">
    <source>
        <dbReference type="Proteomes" id="UP000198809"/>
    </source>
</evidence>
<accession>A0A1H8S1I1</accession>
<gene>
    <name evidence="2" type="ORF">KP014_06670</name>
    <name evidence="3" type="ORF">SAMN04487895_110212</name>
</gene>
<dbReference type="OrthoDB" id="2607837at2"/>
<keyword evidence="1" id="KW-0472">Membrane</keyword>
<evidence type="ECO:0000313" key="2">
    <source>
        <dbReference type="EMBL" id="QWU16879.1"/>
    </source>
</evidence>
<dbReference type="Pfam" id="PF09819">
    <property type="entry name" value="ABC_cobalt"/>
    <property type="match status" value="1"/>
</dbReference>
<keyword evidence="1" id="KW-0812">Transmembrane</keyword>
<protein>
    <submittedName>
        <fullName evidence="3">ABC-type cobalt transport system, permease component</fullName>
    </submittedName>
    <submittedName>
        <fullName evidence="2">ECF transporter S component</fullName>
    </submittedName>
</protein>
<dbReference type="EMBL" id="CP076607">
    <property type="protein sequence ID" value="QWU16879.1"/>
    <property type="molecule type" value="Genomic_DNA"/>
</dbReference>
<dbReference type="AlphaFoldDB" id="A0A1H8S1I1"/>
<organism evidence="3 4">
    <name type="scientific">Paenibacillus sophorae</name>
    <dbReference type="NCBI Taxonomy" id="1333845"/>
    <lineage>
        <taxon>Bacteria</taxon>
        <taxon>Bacillati</taxon>
        <taxon>Bacillota</taxon>
        <taxon>Bacilli</taxon>
        <taxon>Bacillales</taxon>
        <taxon>Paenibacillaceae</taxon>
        <taxon>Paenibacillus</taxon>
    </lineage>
</organism>
<reference evidence="2 5" key="2">
    <citation type="submission" date="2021-06" db="EMBL/GenBank/DDBJ databases">
        <title>Whole genome sequence of Paenibacillus sophorae DSM23020 for comparative genomics.</title>
        <authorList>
            <person name="Kim M.-J."/>
            <person name="Lee G."/>
            <person name="Shin J.-H."/>
        </authorList>
    </citation>
    <scope>NUCLEOTIDE SEQUENCE [LARGE SCALE GENOMIC DNA]</scope>
    <source>
        <strain evidence="2 5">DSM 23020</strain>
    </source>
</reference>
<name>A0A1H8S1I1_9BACL</name>
<keyword evidence="5" id="KW-1185">Reference proteome</keyword>
<dbReference type="EMBL" id="FODH01000010">
    <property type="protein sequence ID" value="SEO72495.1"/>
    <property type="molecule type" value="Genomic_DNA"/>
</dbReference>
<evidence type="ECO:0000313" key="5">
    <source>
        <dbReference type="Proteomes" id="UP000683429"/>
    </source>
</evidence>
<keyword evidence="1" id="KW-1133">Transmembrane helix</keyword>
<feature type="transmembrane region" description="Helical" evidence="1">
    <location>
        <begin position="24"/>
        <end position="46"/>
    </location>
</feature>
<dbReference type="Proteomes" id="UP000198809">
    <property type="component" value="Unassembled WGS sequence"/>
</dbReference>
<evidence type="ECO:0000313" key="3">
    <source>
        <dbReference type="EMBL" id="SEO72495.1"/>
    </source>
</evidence>
<dbReference type="Proteomes" id="UP000683429">
    <property type="component" value="Chromosome"/>
</dbReference>
<dbReference type="RefSeq" id="WP_051500296.1">
    <property type="nucleotide sequence ID" value="NZ_CP076607.1"/>
</dbReference>
<evidence type="ECO:0000256" key="1">
    <source>
        <dbReference type="SAM" id="Phobius"/>
    </source>
</evidence>